<evidence type="ECO:0000256" key="10">
    <source>
        <dbReference type="ARBA" id="ARBA00023204"/>
    </source>
</evidence>
<evidence type="ECO:0000256" key="9">
    <source>
        <dbReference type="ARBA" id="ARBA00023172"/>
    </source>
</evidence>
<dbReference type="GO" id="GO:0008821">
    <property type="term" value="F:crossover junction DNA endonuclease activity"/>
    <property type="evidence" value="ECO:0007669"/>
    <property type="project" value="UniProtKB-EC"/>
</dbReference>
<dbReference type="GO" id="GO:0000287">
    <property type="term" value="F:magnesium ion binding"/>
    <property type="evidence" value="ECO:0007669"/>
    <property type="project" value="UniProtKB-UniRule"/>
</dbReference>
<dbReference type="OrthoDB" id="9783592at2"/>
<dbReference type="Pfam" id="PF03838">
    <property type="entry name" value="RecU"/>
    <property type="match status" value="1"/>
</dbReference>
<proteinExistence type="inferred from homology"/>
<accession>A0A514LMD1</accession>
<dbReference type="GO" id="GO:0007059">
    <property type="term" value="P:chromosome segregation"/>
    <property type="evidence" value="ECO:0007669"/>
    <property type="project" value="UniProtKB-UniRule"/>
</dbReference>
<dbReference type="GO" id="GO:0005737">
    <property type="term" value="C:cytoplasm"/>
    <property type="evidence" value="ECO:0007669"/>
    <property type="project" value="UniProtKB-SubCell"/>
</dbReference>
<keyword evidence="10 13" id="KW-0234">DNA repair</keyword>
<protein>
    <recommendedName>
        <fullName evidence="12 13">Holliday junction resolvase RecU</fullName>
        <ecNumber evidence="13">3.1.21.10</ecNumber>
    </recommendedName>
    <alternativeName>
        <fullName evidence="13">Recombination protein U homolog</fullName>
    </alternativeName>
</protein>
<comment type="similarity">
    <text evidence="11 13">Belongs to the RecU family.</text>
</comment>
<dbReference type="AlphaFoldDB" id="A0A514LMD1"/>
<evidence type="ECO:0000256" key="1">
    <source>
        <dbReference type="ARBA" id="ARBA00004496"/>
    </source>
</evidence>
<keyword evidence="6 13" id="KW-0227">DNA damage</keyword>
<feature type="binding site" evidence="13">
    <location>
        <position position="97"/>
    </location>
    <ligand>
        <name>Mg(2+)</name>
        <dbReference type="ChEBI" id="CHEBI:18420"/>
    </ligand>
</feature>
<keyword evidence="5 13" id="KW-0255">Endonuclease</keyword>
<evidence type="ECO:0000256" key="13">
    <source>
        <dbReference type="HAMAP-Rule" id="MF_00130"/>
    </source>
</evidence>
<feature type="binding site" evidence="13">
    <location>
        <position position="64"/>
    </location>
    <ligand>
        <name>Mg(2+)</name>
        <dbReference type="ChEBI" id="CHEBI:18420"/>
    </ligand>
</feature>
<keyword evidence="15" id="KW-1185">Reference proteome</keyword>
<dbReference type="GO" id="GO:0006281">
    <property type="term" value="P:DNA repair"/>
    <property type="evidence" value="ECO:0007669"/>
    <property type="project" value="UniProtKB-UniRule"/>
</dbReference>
<dbReference type="Gene3D" id="3.40.1350.10">
    <property type="match status" value="1"/>
</dbReference>
<dbReference type="InterPro" id="IPR004612">
    <property type="entry name" value="Resolv_RecU"/>
</dbReference>
<evidence type="ECO:0000256" key="2">
    <source>
        <dbReference type="ARBA" id="ARBA00022490"/>
    </source>
</evidence>
<evidence type="ECO:0000256" key="8">
    <source>
        <dbReference type="ARBA" id="ARBA00022842"/>
    </source>
</evidence>
<dbReference type="InterPro" id="IPR011856">
    <property type="entry name" value="tRNA_endonuc-like_dom_sf"/>
</dbReference>
<reference evidence="15" key="1">
    <citation type="submission" date="2019-01" db="EMBL/GenBank/DDBJ databases">
        <title>Genomic analysis of Salicibibacter sp. NKC3-5.</title>
        <authorList>
            <person name="Oh Y.J."/>
        </authorList>
    </citation>
    <scope>NUCLEOTIDE SEQUENCE [LARGE SCALE GENOMIC DNA]</scope>
    <source>
        <strain evidence="15">NKC3-5</strain>
    </source>
</reference>
<evidence type="ECO:0000256" key="6">
    <source>
        <dbReference type="ARBA" id="ARBA00022763"/>
    </source>
</evidence>
<keyword evidence="2 13" id="KW-0963">Cytoplasm</keyword>
<dbReference type="Proteomes" id="UP000319756">
    <property type="component" value="Chromosome"/>
</dbReference>
<feature type="site" description="Transition state stabilizer" evidence="13">
    <location>
        <position position="81"/>
    </location>
</feature>
<comment type="catalytic activity">
    <reaction evidence="13">
        <text>Endonucleolytic cleavage at a junction such as a reciprocal single-stranded crossover between two homologous DNA duplexes (Holliday junction).</text>
        <dbReference type="EC" id="3.1.21.10"/>
    </reaction>
</comment>
<keyword evidence="8 13" id="KW-0460">Magnesium</keyword>
<evidence type="ECO:0000256" key="11">
    <source>
        <dbReference type="ARBA" id="ARBA00023447"/>
    </source>
</evidence>
<keyword evidence="3 13" id="KW-0540">Nuclease</keyword>
<dbReference type="GO" id="GO:0003676">
    <property type="term" value="F:nucleic acid binding"/>
    <property type="evidence" value="ECO:0007669"/>
    <property type="project" value="InterPro"/>
</dbReference>
<dbReference type="EMBL" id="CP035485">
    <property type="protein sequence ID" value="QDI92963.1"/>
    <property type="molecule type" value="Genomic_DNA"/>
</dbReference>
<keyword evidence="4 13" id="KW-0479">Metal-binding</keyword>
<evidence type="ECO:0000313" key="15">
    <source>
        <dbReference type="Proteomes" id="UP000319756"/>
    </source>
</evidence>
<evidence type="ECO:0000256" key="3">
    <source>
        <dbReference type="ARBA" id="ARBA00022722"/>
    </source>
</evidence>
<sequence length="182" mass="20667">MTTKEYRKQTNYANRGMNFEKRIQQANKDYDAKGVAVIDKLPTPVRVLGSEKGMIKGFYESKSTVDFSGTFEGRSITFEAKSVTGKSFPLKNISDHQIKHLQKVSDHGAIAFLLLEFRDMGEVFIVPLDILKDYFDKAANGGRKSIPYNSMELHAYEVKKGAQVPLDYLETARKMEEVKWDG</sequence>
<feature type="binding site" evidence="13">
    <location>
        <position position="66"/>
    </location>
    <ligand>
        <name>Mg(2+)</name>
        <dbReference type="ChEBI" id="CHEBI:18420"/>
    </ligand>
</feature>
<evidence type="ECO:0000256" key="5">
    <source>
        <dbReference type="ARBA" id="ARBA00022759"/>
    </source>
</evidence>
<comment type="function">
    <text evidence="13">Endonuclease that resolves Holliday junction intermediates in genetic recombination. Cleaves mobile four-strand junctions by introducing symmetrical nicks in paired strands. Promotes annealing of linear ssDNA with homologous dsDNA. Required for DNA repair, homologous recombination and chromosome segregation.</text>
</comment>
<evidence type="ECO:0000313" key="14">
    <source>
        <dbReference type="EMBL" id="QDI92963.1"/>
    </source>
</evidence>
<evidence type="ECO:0000256" key="4">
    <source>
        <dbReference type="ARBA" id="ARBA00022723"/>
    </source>
</evidence>
<dbReference type="EC" id="3.1.21.10" evidence="13"/>
<comment type="subcellular location">
    <subcellularLocation>
        <location evidence="1 13">Cytoplasm</location>
    </subcellularLocation>
</comment>
<comment type="cofactor">
    <cofactor evidence="13">
        <name>Mg(2+)</name>
        <dbReference type="ChEBI" id="CHEBI:18420"/>
    </cofactor>
    <text evidence="13">Binds 1 Mg(2+) ion per subunit.</text>
</comment>
<name>A0A514LMD1_9BACI</name>
<feature type="binding site" evidence="13">
    <location>
        <position position="79"/>
    </location>
    <ligand>
        <name>Mg(2+)</name>
        <dbReference type="ChEBI" id="CHEBI:18420"/>
    </ligand>
</feature>
<dbReference type="HAMAP" id="MF_00130">
    <property type="entry name" value="RecU"/>
    <property type="match status" value="1"/>
</dbReference>
<gene>
    <name evidence="13" type="primary">recU</name>
    <name evidence="14" type="ORF">EPH95_02810</name>
</gene>
<dbReference type="GO" id="GO:0006310">
    <property type="term" value="P:DNA recombination"/>
    <property type="evidence" value="ECO:0007669"/>
    <property type="project" value="UniProtKB-UniRule"/>
</dbReference>
<dbReference type="KEGG" id="sale:EPH95_02810"/>
<keyword evidence="7 13" id="KW-0378">Hydrolase</keyword>
<evidence type="ECO:0000256" key="12">
    <source>
        <dbReference type="ARBA" id="ARBA00029523"/>
    </source>
</evidence>
<organism evidence="14 15">
    <name type="scientific">Salicibibacter halophilus</name>
    <dbReference type="NCBI Taxonomy" id="2502791"/>
    <lineage>
        <taxon>Bacteria</taxon>
        <taxon>Bacillati</taxon>
        <taxon>Bacillota</taxon>
        <taxon>Bacilli</taxon>
        <taxon>Bacillales</taxon>
        <taxon>Bacillaceae</taxon>
        <taxon>Salicibibacter</taxon>
    </lineage>
</organism>
<dbReference type="InterPro" id="IPR011335">
    <property type="entry name" value="Restrct_endonuc-II-like"/>
</dbReference>
<dbReference type="CDD" id="cd22354">
    <property type="entry name" value="RecU-like"/>
    <property type="match status" value="1"/>
</dbReference>
<keyword evidence="9 13" id="KW-0233">DNA recombination</keyword>
<evidence type="ECO:0000256" key="7">
    <source>
        <dbReference type="ARBA" id="ARBA00022801"/>
    </source>
</evidence>
<dbReference type="SUPFAM" id="SSF52980">
    <property type="entry name" value="Restriction endonuclease-like"/>
    <property type="match status" value="1"/>
</dbReference>
<dbReference type="PIRSF" id="PIRSF037785">
    <property type="entry name" value="RecU"/>
    <property type="match status" value="1"/>
</dbReference>